<evidence type="ECO:0000313" key="1">
    <source>
        <dbReference type="EMBL" id="MFB2835835.1"/>
    </source>
</evidence>
<comment type="caution">
    <text evidence="1">The sequence shown here is derived from an EMBL/GenBank/DDBJ whole genome shotgun (WGS) entry which is preliminary data.</text>
</comment>
<organism evidence="1 2">
    <name type="scientific">Floridaenema evergladense BLCC-F167</name>
    <dbReference type="NCBI Taxonomy" id="3153639"/>
    <lineage>
        <taxon>Bacteria</taxon>
        <taxon>Bacillati</taxon>
        <taxon>Cyanobacteriota</taxon>
        <taxon>Cyanophyceae</taxon>
        <taxon>Oscillatoriophycideae</taxon>
        <taxon>Aerosakkonematales</taxon>
        <taxon>Aerosakkonemataceae</taxon>
        <taxon>Floridanema</taxon>
        <taxon>Floridanema evergladense</taxon>
    </lineage>
</organism>
<reference evidence="1 2" key="1">
    <citation type="submission" date="2024-09" db="EMBL/GenBank/DDBJ databases">
        <title>Floridaenema gen nov. (Aerosakkonemataceae, Aerosakkonematales ord. nov., Cyanobacteria) from benthic tropical and subtropical fresh waters, with the description of four new species.</title>
        <authorList>
            <person name="Moretto J.A."/>
            <person name="Berthold D.E."/>
            <person name="Lefler F.W."/>
            <person name="Huang I.-S."/>
            <person name="Laughinghouse H. IV."/>
        </authorList>
    </citation>
    <scope>NUCLEOTIDE SEQUENCE [LARGE SCALE GENOMIC DNA]</scope>
    <source>
        <strain evidence="1 2">BLCC-F167</strain>
    </source>
</reference>
<keyword evidence="2" id="KW-1185">Reference proteome</keyword>
<dbReference type="RefSeq" id="WP_413278238.1">
    <property type="nucleotide sequence ID" value="NZ_JBHFNT010000125.1"/>
</dbReference>
<dbReference type="Proteomes" id="UP001576780">
    <property type="component" value="Unassembled WGS sequence"/>
</dbReference>
<gene>
    <name evidence="1" type="ORF">ACE1CA_15000</name>
</gene>
<protein>
    <submittedName>
        <fullName evidence="1">Uncharacterized protein</fullName>
    </submittedName>
</protein>
<evidence type="ECO:0000313" key="2">
    <source>
        <dbReference type="Proteomes" id="UP001576780"/>
    </source>
</evidence>
<sequence length="92" mass="10350">MSEQTPEQRQEEYLNVIDQLLKCPNGQEPEILDAHLNLIDENFINTMVQVAAGFAHHNNHDAAKFLIHVARELAKQLGLYPEQPTTTVASEA</sequence>
<accession>A0ABV4WL76</accession>
<name>A0ABV4WL76_9CYAN</name>
<proteinExistence type="predicted"/>
<dbReference type="EMBL" id="JBHFNT010000125">
    <property type="protein sequence ID" value="MFB2835835.1"/>
    <property type="molecule type" value="Genomic_DNA"/>
</dbReference>